<evidence type="ECO:0000313" key="2">
    <source>
        <dbReference type="Proteomes" id="UP001319104"/>
    </source>
</evidence>
<evidence type="ECO:0000313" key="1">
    <source>
        <dbReference type="EMBL" id="MBS9524057.1"/>
    </source>
</evidence>
<dbReference type="AlphaFoldDB" id="A0AAP2CH74"/>
<dbReference type="RefSeq" id="WP_213944908.1">
    <property type="nucleotide sequence ID" value="NZ_JAHBGI010000005.1"/>
</dbReference>
<gene>
    <name evidence="1" type="ORF">KI659_08530</name>
</gene>
<proteinExistence type="predicted"/>
<organism evidence="1 2">
    <name type="scientific">Litoribacter ruber</name>
    <dbReference type="NCBI Taxonomy" id="702568"/>
    <lineage>
        <taxon>Bacteria</taxon>
        <taxon>Pseudomonadati</taxon>
        <taxon>Bacteroidota</taxon>
        <taxon>Cytophagia</taxon>
        <taxon>Cytophagales</taxon>
        <taxon>Cyclobacteriaceae</taxon>
        <taxon>Litoribacter</taxon>
    </lineage>
</organism>
<protein>
    <submittedName>
        <fullName evidence="1">Uncharacterized protein</fullName>
    </submittedName>
</protein>
<reference evidence="1 2" key="1">
    <citation type="submission" date="2021-05" db="EMBL/GenBank/DDBJ databases">
        <authorList>
            <person name="Zhang Z.D."/>
            <person name="Osman G."/>
        </authorList>
    </citation>
    <scope>NUCLEOTIDE SEQUENCE [LARGE SCALE GENOMIC DNA]</scope>
    <source>
        <strain evidence="1 2">KCTC 32217</strain>
    </source>
</reference>
<name>A0AAP2CH74_9BACT</name>
<dbReference type="Proteomes" id="UP001319104">
    <property type="component" value="Unassembled WGS sequence"/>
</dbReference>
<dbReference type="EMBL" id="JAHCMY010000003">
    <property type="protein sequence ID" value="MBS9524057.1"/>
    <property type="molecule type" value="Genomic_DNA"/>
</dbReference>
<keyword evidence="2" id="KW-1185">Reference proteome</keyword>
<accession>A0AAP2CH74</accession>
<comment type="caution">
    <text evidence="1">The sequence shown here is derived from an EMBL/GenBank/DDBJ whole genome shotgun (WGS) entry which is preliminary data.</text>
</comment>
<sequence>MSLLKSKLTLIVLFLILALSFDSFAQREIYLDESPPLKDRMYYGGNFSLQFGSVTFIDVSPLAGVMITERYSAGVGATYQYINFRWLNTPGSSVFGGRIFNRFNVLPNFFLHGEFETLNAQYVDYQDRLQRDWVPGLFVGGGYFSPFGQRGGINISILYNLMYDNLRSPYNEPYVIRAGFLF</sequence>